<accession>A0A060S924</accession>
<keyword evidence="1" id="KW-0812">Transmembrane</keyword>
<dbReference type="AlphaFoldDB" id="A0A060S924"/>
<dbReference type="EMBL" id="CCBP010000025">
    <property type="protein sequence ID" value="CDO68774.1"/>
    <property type="molecule type" value="Genomic_DNA"/>
</dbReference>
<dbReference type="OrthoDB" id="3364107at2759"/>
<keyword evidence="3" id="KW-1185">Reference proteome</keyword>
<evidence type="ECO:0000313" key="2">
    <source>
        <dbReference type="EMBL" id="CDO68774.1"/>
    </source>
</evidence>
<protein>
    <recommendedName>
        <fullName evidence="4">MARVEL domain-containing protein</fullName>
    </recommendedName>
</protein>
<feature type="transmembrane region" description="Helical" evidence="1">
    <location>
        <begin position="82"/>
        <end position="104"/>
    </location>
</feature>
<dbReference type="STRING" id="5643.A0A060S924"/>
<dbReference type="HOGENOM" id="CLU_2098073_0_0_1"/>
<feature type="transmembrane region" description="Helical" evidence="1">
    <location>
        <begin position="47"/>
        <end position="70"/>
    </location>
</feature>
<dbReference type="Proteomes" id="UP000029665">
    <property type="component" value="Unassembled WGS sequence"/>
</dbReference>
<feature type="transmembrane region" description="Helical" evidence="1">
    <location>
        <begin position="5"/>
        <end position="27"/>
    </location>
</feature>
<name>A0A060S924_PYCCI</name>
<evidence type="ECO:0000256" key="1">
    <source>
        <dbReference type="SAM" id="Phobius"/>
    </source>
</evidence>
<proteinExistence type="predicted"/>
<organism evidence="2 3">
    <name type="scientific">Pycnoporus cinnabarinus</name>
    <name type="common">Cinnabar-red polypore</name>
    <name type="synonym">Trametes cinnabarina</name>
    <dbReference type="NCBI Taxonomy" id="5643"/>
    <lineage>
        <taxon>Eukaryota</taxon>
        <taxon>Fungi</taxon>
        <taxon>Dikarya</taxon>
        <taxon>Basidiomycota</taxon>
        <taxon>Agaricomycotina</taxon>
        <taxon>Agaricomycetes</taxon>
        <taxon>Polyporales</taxon>
        <taxon>Polyporaceae</taxon>
        <taxon>Trametes</taxon>
    </lineage>
</organism>
<keyword evidence="1" id="KW-1133">Transmembrane helix</keyword>
<evidence type="ECO:0000313" key="3">
    <source>
        <dbReference type="Proteomes" id="UP000029665"/>
    </source>
</evidence>
<reference evidence="2" key="1">
    <citation type="submission" date="2014-01" db="EMBL/GenBank/DDBJ databases">
        <title>The genome of the white-rot fungus Pycnoporus cinnabarinus: a basidiomycete model with a versatile arsenal for lignocellulosic biomass breakdown.</title>
        <authorList>
            <person name="Levasseur A."/>
            <person name="Lomascolo A."/>
            <person name="Ruiz-Duenas F.J."/>
            <person name="Uzan E."/>
            <person name="Piumi F."/>
            <person name="Kues U."/>
            <person name="Ram A.F.J."/>
            <person name="Murat C."/>
            <person name="Haon M."/>
            <person name="Benoit I."/>
            <person name="Arfi Y."/>
            <person name="Chevret D."/>
            <person name="Drula E."/>
            <person name="Kwon M.J."/>
            <person name="Gouret P."/>
            <person name="Lesage-Meessen L."/>
            <person name="Lombard V."/>
            <person name="Mariette J."/>
            <person name="Noirot C."/>
            <person name="Park J."/>
            <person name="Patyshakuliyeva A."/>
            <person name="Wieneger R.A.B."/>
            <person name="Wosten H.A.B."/>
            <person name="Martin F."/>
            <person name="Coutinho P.M."/>
            <person name="de Vries R."/>
            <person name="Martinez A.T."/>
            <person name="Klopp C."/>
            <person name="Pontarotti P."/>
            <person name="Henrissat B."/>
            <person name="Record E."/>
        </authorList>
    </citation>
    <scope>NUCLEOTIDE SEQUENCE [LARGE SCALE GENOMIC DNA]</scope>
    <source>
        <strain evidence="2">BRFM137</strain>
    </source>
</reference>
<comment type="caution">
    <text evidence="2">The sequence shown here is derived from an EMBL/GenBank/DDBJ whole genome shotgun (WGS) entry which is preliminary data.</text>
</comment>
<dbReference type="OMA" id="YIIFELG"/>
<sequence>MNKLWLYRVCTLALVAVFSVIVLGLSAYSASILDEVKAAVGPQSEPITYAALGITVSTITLVSTVSMLALDLTFDSLFTSYIIFEFSWLTVLWMFWVAVGSVTIDNDQELYLQLPC</sequence>
<evidence type="ECO:0008006" key="4">
    <source>
        <dbReference type="Google" id="ProtNLM"/>
    </source>
</evidence>
<keyword evidence="1" id="KW-0472">Membrane</keyword>
<gene>
    <name evidence="2" type="ORF">BN946_scf184989.g40</name>
</gene>